<dbReference type="Proteomes" id="UP000317716">
    <property type="component" value="Unassembled WGS sequence"/>
</dbReference>
<reference evidence="12 13" key="1">
    <citation type="journal article" date="2019" name="Nat. Microbiol.">
        <title>Mediterranean grassland soil C-N compound turnover is dependent on rainfall and depth, and is mediated by genomically divergent microorganisms.</title>
        <authorList>
            <person name="Diamond S."/>
            <person name="Andeer P.F."/>
            <person name="Li Z."/>
            <person name="Crits-Christoph A."/>
            <person name="Burstein D."/>
            <person name="Anantharaman K."/>
            <person name="Lane K.R."/>
            <person name="Thomas B.C."/>
            <person name="Pan C."/>
            <person name="Northen T.R."/>
            <person name="Banfield J.F."/>
        </authorList>
    </citation>
    <scope>NUCLEOTIDE SEQUENCE [LARGE SCALE GENOMIC DNA]</scope>
    <source>
        <strain evidence="12">WS_2</strain>
    </source>
</reference>
<comment type="similarity">
    <text evidence="2 8">Belongs to the short-chain dehydrogenases/reductases (SDR) family. FabI subfamily.</text>
</comment>
<comment type="catalytic activity">
    <reaction evidence="8">
        <text>a 2,3-saturated acyl-[ACP] + NAD(+) = a (2E)-enoyl-[ACP] + NADH + H(+)</text>
        <dbReference type="Rhea" id="RHEA:10240"/>
        <dbReference type="Rhea" id="RHEA-COMP:9925"/>
        <dbReference type="Rhea" id="RHEA-COMP:9926"/>
        <dbReference type="ChEBI" id="CHEBI:15378"/>
        <dbReference type="ChEBI" id="CHEBI:57540"/>
        <dbReference type="ChEBI" id="CHEBI:57945"/>
        <dbReference type="ChEBI" id="CHEBI:78784"/>
        <dbReference type="ChEBI" id="CHEBI:78785"/>
        <dbReference type="EC" id="1.3.1.9"/>
    </reaction>
</comment>
<proteinExistence type="inferred from homology"/>
<evidence type="ECO:0000313" key="13">
    <source>
        <dbReference type="Proteomes" id="UP000317716"/>
    </source>
</evidence>
<feature type="binding site" evidence="11">
    <location>
        <begin position="194"/>
        <end position="198"/>
    </location>
    <ligand>
        <name>NAD(+)</name>
        <dbReference type="ChEBI" id="CHEBI:57540"/>
    </ligand>
</feature>
<dbReference type="InterPro" id="IPR014358">
    <property type="entry name" value="Enoyl-ACP_Rdtase_NADH"/>
</dbReference>
<evidence type="ECO:0000256" key="4">
    <source>
        <dbReference type="ARBA" id="ARBA00022832"/>
    </source>
</evidence>
<name>A0A538SNG8_UNCEI</name>
<evidence type="ECO:0000256" key="8">
    <source>
        <dbReference type="PIRNR" id="PIRNR000094"/>
    </source>
</evidence>
<dbReference type="EC" id="1.3.1.9" evidence="8"/>
<keyword evidence="7 8" id="KW-0275">Fatty acid biosynthesis</keyword>
<dbReference type="FunFam" id="1.10.8.400:FF:000001">
    <property type="entry name" value="Enoyl-[acyl-carrier-protein] reductase [NADH]"/>
    <property type="match status" value="1"/>
</dbReference>
<feature type="binding site" evidence="11">
    <location>
        <begin position="66"/>
        <end position="67"/>
    </location>
    <ligand>
        <name>NAD(+)</name>
        <dbReference type="ChEBI" id="CHEBI:57540"/>
    </ligand>
</feature>
<keyword evidence="6" id="KW-0443">Lipid metabolism</keyword>
<organism evidence="12 13">
    <name type="scientific">Eiseniibacteriota bacterium</name>
    <dbReference type="NCBI Taxonomy" id="2212470"/>
    <lineage>
        <taxon>Bacteria</taxon>
        <taxon>Candidatus Eiseniibacteriota</taxon>
    </lineage>
</organism>
<dbReference type="Gene3D" id="1.10.8.400">
    <property type="entry name" value="Enoyl acyl carrier protein reductase"/>
    <property type="match status" value="1"/>
</dbReference>
<evidence type="ECO:0000256" key="5">
    <source>
        <dbReference type="ARBA" id="ARBA00023002"/>
    </source>
</evidence>
<dbReference type="PIRSF" id="PIRSF000094">
    <property type="entry name" value="Enoyl-ACP_rdct"/>
    <property type="match status" value="1"/>
</dbReference>
<evidence type="ECO:0000256" key="2">
    <source>
        <dbReference type="ARBA" id="ARBA00009233"/>
    </source>
</evidence>
<feature type="binding site" evidence="10">
    <location>
        <position position="97"/>
    </location>
    <ligand>
        <name>substrate</name>
    </ligand>
</feature>
<evidence type="ECO:0000256" key="9">
    <source>
        <dbReference type="PIRSR" id="PIRSR000094-1"/>
    </source>
</evidence>
<dbReference type="InterPro" id="IPR036291">
    <property type="entry name" value="NAD(P)-bd_dom_sf"/>
</dbReference>
<dbReference type="GO" id="GO:0004318">
    <property type="term" value="F:enoyl-[acyl-carrier-protein] reductase (NADH) activity"/>
    <property type="evidence" value="ECO:0007669"/>
    <property type="project" value="UniProtKB-EC"/>
</dbReference>
<feature type="active site" description="Proton acceptor" evidence="9">
    <location>
        <position position="148"/>
    </location>
</feature>
<evidence type="ECO:0000256" key="1">
    <source>
        <dbReference type="ARBA" id="ARBA00005194"/>
    </source>
</evidence>
<comment type="pathway">
    <text evidence="1">Lipid metabolism; fatty acid biosynthesis.</text>
</comment>
<evidence type="ECO:0000256" key="11">
    <source>
        <dbReference type="PIRSR" id="PIRSR000094-3"/>
    </source>
</evidence>
<keyword evidence="8 11" id="KW-0520">NAD</keyword>
<feature type="binding site" evidence="11">
    <location>
        <position position="165"/>
    </location>
    <ligand>
        <name>NAD(+)</name>
        <dbReference type="ChEBI" id="CHEBI:57540"/>
    </ligand>
</feature>
<dbReference type="PANTHER" id="PTHR43159">
    <property type="entry name" value="ENOYL-[ACYL-CARRIER-PROTEIN] REDUCTASE"/>
    <property type="match status" value="1"/>
</dbReference>
<sequence>MVTIDLSGRNALVMGVANHRSLSWAIARCLHQAGARLCLTYAGERLKSTLEDLAVETPGALVLECDVTRDATIDAVAERLGREWGSLEILVHGIAFARKEDLEGAFVATPREGFQLALDVSAYSLLNVTNRVLPLLAKRGGAIVTLSYLAAERAVPAYNVMGSAKAVLEQSVRQLAYELGPKSVRVNAISAGPVSTLAARGIHGFTDMLKKHAERSALKRNITKEEVGKAGLFLLSDLASGITGEVIYVDAGYRMMGW</sequence>
<evidence type="ECO:0000256" key="6">
    <source>
        <dbReference type="ARBA" id="ARBA00023098"/>
    </source>
</evidence>
<accession>A0A538SNG8</accession>
<evidence type="ECO:0000256" key="3">
    <source>
        <dbReference type="ARBA" id="ARBA00022516"/>
    </source>
</evidence>
<keyword evidence="3 8" id="KW-0444">Lipid biosynthesis</keyword>
<dbReference type="Gene3D" id="3.40.50.720">
    <property type="entry name" value="NAD(P)-binding Rossmann-like Domain"/>
    <property type="match status" value="1"/>
</dbReference>
<dbReference type="EMBL" id="VBOS01000311">
    <property type="protein sequence ID" value="TMQ52906.1"/>
    <property type="molecule type" value="Genomic_DNA"/>
</dbReference>
<feature type="binding site" evidence="11">
    <location>
        <position position="15"/>
    </location>
    <ligand>
        <name>NAD(+)</name>
        <dbReference type="ChEBI" id="CHEBI:57540"/>
    </ligand>
</feature>
<evidence type="ECO:0000256" key="7">
    <source>
        <dbReference type="ARBA" id="ARBA00023160"/>
    </source>
</evidence>
<dbReference type="Pfam" id="PF13561">
    <property type="entry name" value="adh_short_C2"/>
    <property type="match status" value="1"/>
</dbReference>
<dbReference type="SUPFAM" id="SSF51735">
    <property type="entry name" value="NAD(P)-binding Rossmann-fold domains"/>
    <property type="match status" value="1"/>
</dbReference>
<dbReference type="PANTHER" id="PTHR43159:SF2">
    <property type="entry name" value="ENOYL-[ACYL-CARRIER-PROTEIN] REDUCTASE [NADH], CHLOROPLASTIC"/>
    <property type="match status" value="1"/>
</dbReference>
<dbReference type="InterPro" id="IPR002347">
    <property type="entry name" value="SDR_fam"/>
</dbReference>
<dbReference type="PRINTS" id="PR00081">
    <property type="entry name" value="GDHRDH"/>
</dbReference>
<evidence type="ECO:0000313" key="12">
    <source>
        <dbReference type="EMBL" id="TMQ52906.1"/>
    </source>
</evidence>
<feature type="active site" description="Proton acceptor" evidence="9">
    <location>
        <position position="158"/>
    </location>
</feature>
<keyword evidence="5 8" id="KW-0560">Oxidoreductase</keyword>
<gene>
    <name evidence="12" type="ORF">E6K72_08830</name>
</gene>
<protein>
    <recommendedName>
        <fullName evidence="8">Enoyl-[acyl-carrier-protein] reductase [NADH]</fullName>
        <ecNumber evidence="8">1.3.1.9</ecNumber>
    </recommendedName>
</protein>
<keyword evidence="4" id="KW-0276">Fatty acid metabolism</keyword>
<dbReference type="CDD" id="cd05372">
    <property type="entry name" value="ENR_SDR"/>
    <property type="match status" value="1"/>
</dbReference>
<feature type="binding site" evidence="11">
    <location>
        <position position="94"/>
    </location>
    <ligand>
        <name>NAD(+)</name>
        <dbReference type="ChEBI" id="CHEBI:57540"/>
    </ligand>
</feature>
<comment type="caution">
    <text evidence="12">The sequence shown here is derived from an EMBL/GenBank/DDBJ whole genome shotgun (WGS) entry which is preliminary data.</text>
</comment>
<dbReference type="GO" id="GO:0006633">
    <property type="term" value="P:fatty acid biosynthetic process"/>
    <property type="evidence" value="ECO:0007669"/>
    <property type="project" value="UniProtKB-KW"/>
</dbReference>
<dbReference type="AlphaFoldDB" id="A0A538SNG8"/>
<evidence type="ECO:0000256" key="10">
    <source>
        <dbReference type="PIRSR" id="PIRSR000094-2"/>
    </source>
</evidence>